<name>A0A1S3K6K3_LINAN</name>
<evidence type="ECO:0000256" key="2">
    <source>
        <dbReference type="ARBA" id="ARBA00022989"/>
    </source>
</evidence>
<organism evidence="5 6">
    <name type="scientific">Lingula anatina</name>
    <name type="common">Brachiopod</name>
    <name type="synonym">Lingula unguis</name>
    <dbReference type="NCBI Taxonomy" id="7574"/>
    <lineage>
        <taxon>Eukaryota</taxon>
        <taxon>Metazoa</taxon>
        <taxon>Spiralia</taxon>
        <taxon>Lophotrochozoa</taxon>
        <taxon>Brachiopoda</taxon>
        <taxon>Linguliformea</taxon>
        <taxon>Lingulata</taxon>
        <taxon>Lingulida</taxon>
        <taxon>Linguloidea</taxon>
        <taxon>Lingulidae</taxon>
        <taxon>Lingula</taxon>
    </lineage>
</organism>
<dbReference type="OrthoDB" id="546893at2759"/>
<accession>A0A1S3K6K3</accession>
<feature type="transmembrane region" description="Helical" evidence="4">
    <location>
        <begin position="25"/>
        <end position="46"/>
    </location>
</feature>
<dbReference type="SUPFAM" id="SSF103473">
    <property type="entry name" value="MFS general substrate transporter"/>
    <property type="match status" value="1"/>
</dbReference>
<feature type="transmembrane region" description="Helical" evidence="4">
    <location>
        <begin position="265"/>
        <end position="290"/>
    </location>
</feature>
<keyword evidence="1 4" id="KW-0812">Transmembrane</keyword>
<feature type="transmembrane region" description="Helical" evidence="4">
    <location>
        <begin position="325"/>
        <end position="344"/>
    </location>
</feature>
<keyword evidence="2 4" id="KW-1133">Transmembrane helix</keyword>
<dbReference type="InParanoid" id="A0A1S3K6K3"/>
<feature type="transmembrane region" description="Helical" evidence="4">
    <location>
        <begin position="407"/>
        <end position="426"/>
    </location>
</feature>
<dbReference type="KEGG" id="lak:106179267"/>
<gene>
    <name evidence="6" type="primary">LOC106179267</name>
</gene>
<dbReference type="PANTHER" id="PTHR23121">
    <property type="entry name" value="SODIUM-DEPENDENT GLUCOSE TRANSPORTER 1"/>
    <property type="match status" value="1"/>
</dbReference>
<feature type="transmembrane region" description="Helical" evidence="4">
    <location>
        <begin position="438"/>
        <end position="461"/>
    </location>
</feature>
<evidence type="ECO:0000256" key="3">
    <source>
        <dbReference type="ARBA" id="ARBA00023136"/>
    </source>
</evidence>
<feature type="transmembrane region" description="Helical" evidence="4">
    <location>
        <begin position="351"/>
        <end position="369"/>
    </location>
</feature>
<feature type="transmembrane region" description="Helical" evidence="4">
    <location>
        <begin position="97"/>
        <end position="117"/>
    </location>
</feature>
<dbReference type="InterPro" id="IPR036259">
    <property type="entry name" value="MFS_trans_sf"/>
</dbReference>
<dbReference type="Gene3D" id="1.20.1250.20">
    <property type="entry name" value="MFS general substrate transporter like domains"/>
    <property type="match status" value="2"/>
</dbReference>
<dbReference type="RefSeq" id="XP_013418265.1">
    <property type="nucleotide sequence ID" value="XM_013562811.1"/>
</dbReference>
<reference evidence="6" key="1">
    <citation type="submission" date="2025-08" db="UniProtKB">
        <authorList>
            <consortium name="RefSeq"/>
        </authorList>
    </citation>
    <scope>IDENTIFICATION</scope>
    <source>
        <tissue evidence="6">Gonads</tissue>
    </source>
</reference>
<evidence type="ECO:0000256" key="1">
    <source>
        <dbReference type="ARBA" id="ARBA00022692"/>
    </source>
</evidence>
<dbReference type="AlphaFoldDB" id="A0A1S3K6K3"/>
<keyword evidence="3 4" id="KW-0472">Membrane</keyword>
<feature type="transmembrane region" description="Helical" evidence="4">
    <location>
        <begin position="163"/>
        <end position="183"/>
    </location>
</feature>
<evidence type="ECO:0000313" key="5">
    <source>
        <dbReference type="Proteomes" id="UP000085678"/>
    </source>
</evidence>
<keyword evidence="5" id="KW-1185">Reference proteome</keyword>
<proteinExistence type="predicted"/>
<dbReference type="Proteomes" id="UP000085678">
    <property type="component" value="Unplaced"/>
</dbReference>
<feature type="transmembrane region" description="Helical" evidence="4">
    <location>
        <begin position="123"/>
        <end position="142"/>
    </location>
</feature>
<dbReference type="GeneID" id="106179267"/>
<sequence length="480" mass="52269">METKEEPEQLTTSERSKEEPTCRSVFVYRLIRQIFFVLTWFSLGLYSELSGPSLPVLKARVDSSWEEISRALIGRSVGFFTGSLAGGVICDRFHKHVDLVLMLVLLLASVSTAAIPWCPLMELLAFVFFLQGFAEGIINAGGNTAIFKLWGERSASPMHSLHFGYGVGAILAPQLIRPFLIPITRNVTSGYLETYGNLSNQSDIGDREIEGDSSIPSADSPIEVAHFIGAGIALVMALTFLFFYLRPPPAGFKLKNPVKNAYRSLCSPASCGQGSAVYGLTMLILLFVFFMDVAGGERVWGKFVFSFATQGTLRFTIDDGTFLNSLYWAFFTAGRGLGSVVAHWVPVRYMIVAEIAVINVTGIVLSSAGYRISEVLWACNCVLGLFHAPLFPGGMAWANLYLEMTSVATAVLLIGSATGGFVYQWITGALFDVYGPDSLVYVVLAFAVLLAVKFLVMNLVARIKGTRFGNQDSASEEGTS</sequence>
<feature type="transmembrane region" description="Helical" evidence="4">
    <location>
        <begin position="224"/>
        <end position="245"/>
    </location>
</feature>
<dbReference type="PANTHER" id="PTHR23121:SF9">
    <property type="entry name" value="SODIUM-DEPENDENT GLUCOSE TRANSPORTER 1"/>
    <property type="match status" value="1"/>
</dbReference>
<feature type="transmembrane region" description="Helical" evidence="4">
    <location>
        <begin position="72"/>
        <end position="90"/>
    </location>
</feature>
<evidence type="ECO:0000313" key="6">
    <source>
        <dbReference type="RefSeq" id="XP_013418265.1"/>
    </source>
</evidence>
<protein>
    <submittedName>
        <fullName evidence="6">Sodium-dependent glucose transporter 1A-like</fullName>
    </submittedName>
</protein>
<feature type="transmembrane region" description="Helical" evidence="4">
    <location>
        <begin position="375"/>
        <end position="400"/>
    </location>
</feature>
<evidence type="ECO:0000256" key="4">
    <source>
        <dbReference type="SAM" id="Phobius"/>
    </source>
</evidence>
<dbReference type="OMA" id="YINIFNI"/>